<evidence type="ECO:0008006" key="2">
    <source>
        <dbReference type="Google" id="ProtNLM"/>
    </source>
</evidence>
<protein>
    <recommendedName>
        <fullName evidence="2">Metallo-beta-lactamase domain-containing protein</fullName>
    </recommendedName>
</protein>
<dbReference type="InterPro" id="IPR036866">
    <property type="entry name" value="RibonucZ/Hydroxyglut_hydro"/>
</dbReference>
<organism evidence="1">
    <name type="scientific">marine sediment metagenome</name>
    <dbReference type="NCBI Taxonomy" id="412755"/>
    <lineage>
        <taxon>unclassified sequences</taxon>
        <taxon>metagenomes</taxon>
        <taxon>ecological metagenomes</taxon>
    </lineage>
</organism>
<reference evidence="1" key="1">
    <citation type="journal article" date="2014" name="Front. Microbiol.">
        <title>High frequency of phylogenetically diverse reductive dehalogenase-homologous genes in deep subseafloor sedimentary metagenomes.</title>
        <authorList>
            <person name="Kawai M."/>
            <person name="Futagami T."/>
            <person name="Toyoda A."/>
            <person name="Takaki Y."/>
            <person name="Nishi S."/>
            <person name="Hori S."/>
            <person name="Arai W."/>
            <person name="Tsubouchi T."/>
            <person name="Morono Y."/>
            <person name="Uchiyama I."/>
            <person name="Ito T."/>
            <person name="Fujiyama A."/>
            <person name="Inagaki F."/>
            <person name="Takami H."/>
        </authorList>
    </citation>
    <scope>NUCLEOTIDE SEQUENCE</scope>
    <source>
        <strain evidence="1">Expedition CK06-06</strain>
    </source>
</reference>
<dbReference type="Gene3D" id="3.60.15.10">
    <property type="entry name" value="Ribonuclease Z/Hydroxyacylglutathione hydrolase-like"/>
    <property type="match status" value="1"/>
</dbReference>
<dbReference type="SUPFAM" id="SSF56281">
    <property type="entry name" value="Metallo-hydrolase/oxidoreductase"/>
    <property type="match status" value="1"/>
</dbReference>
<dbReference type="PANTHER" id="PTHR43546">
    <property type="entry name" value="UPF0173 METAL-DEPENDENT HYDROLASE MJ1163-RELATED"/>
    <property type="match status" value="1"/>
</dbReference>
<dbReference type="EMBL" id="BARW01016558">
    <property type="protein sequence ID" value="GAI92480.1"/>
    <property type="molecule type" value="Genomic_DNA"/>
</dbReference>
<evidence type="ECO:0000313" key="1">
    <source>
        <dbReference type="EMBL" id="GAI92480.1"/>
    </source>
</evidence>
<dbReference type="AlphaFoldDB" id="X1TY65"/>
<dbReference type="InterPro" id="IPR050114">
    <property type="entry name" value="UPF0173_UPF0282_UlaG_hydrolase"/>
</dbReference>
<comment type="caution">
    <text evidence="1">The sequence shown here is derived from an EMBL/GenBank/DDBJ whole genome shotgun (WGS) entry which is preliminary data.</text>
</comment>
<dbReference type="Pfam" id="PF13483">
    <property type="entry name" value="Lactamase_B_3"/>
    <property type="match status" value="1"/>
</dbReference>
<sequence>VKMPGFTIYHTGDTGFYSDMEYLGKLYNIDVMLLPICSNYMMGVKEAVWAVEKVRPKIVIPMHYDTFPKLNADPGEFKKLVGKLAKVEIICHQRPSSC</sequence>
<feature type="non-terminal residue" evidence="1">
    <location>
        <position position="1"/>
    </location>
</feature>
<dbReference type="PANTHER" id="PTHR43546:SF3">
    <property type="entry name" value="UPF0173 METAL-DEPENDENT HYDROLASE MJ1163"/>
    <property type="match status" value="1"/>
</dbReference>
<proteinExistence type="predicted"/>
<accession>X1TY65</accession>
<name>X1TY65_9ZZZZ</name>
<gene>
    <name evidence="1" type="ORF">S12H4_28814</name>
</gene>